<dbReference type="InterPro" id="IPR004365">
    <property type="entry name" value="NA-bd_OB_tRNA"/>
</dbReference>
<accession>A0A7C3UZM0</accession>
<dbReference type="GO" id="GO:0031125">
    <property type="term" value="P:rRNA 3'-end processing"/>
    <property type="evidence" value="ECO:0007669"/>
    <property type="project" value="TreeGrafter"/>
</dbReference>
<reference evidence="3" key="1">
    <citation type="journal article" date="2020" name="mSystems">
        <title>Genome- and Community-Level Interaction Insights into Carbon Utilization and Element Cycling Functions of Hydrothermarchaeota in Hydrothermal Sediment.</title>
        <authorList>
            <person name="Zhou Z."/>
            <person name="Liu Y."/>
            <person name="Xu W."/>
            <person name="Pan J."/>
            <person name="Luo Z.H."/>
            <person name="Li M."/>
        </authorList>
    </citation>
    <scope>NUCLEOTIDE SEQUENCE [LARGE SCALE GENOMIC DNA]</scope>
    <source>
        <strain evidence="3">SpSt-906</strain>
    </source>
</reference>
<dbReference type="InterPro" id="IPR006675">
    <property type="entry name" value="HDIG_dom"/>
</dbReference>
<dbReference type="InterPro" id="IPR003607">
    <property type="entry name" value="HD/PDEase_dom"/>
</dbReference>
<dbReference type="Gene3D" id="1.10.3210.10">
    <property type="entry name" value="Hypothetical protein af1432"/>
    <property type="match status" value="1"/>
</dbReference>
<evidence type="ECO:0000313" key="3">
    <source>
        <dbReference type="EMBL" id="HGE99866.1"/>
    </source>
</evidence>
<evidence type="ECO:0000259" key="2">
    <source>
        <dbReference type="PROSITE" id="PS51831"/>
    </source>
</evidence>
<dbReference type="PANTHER" id="PTHR37294:SF1">
    <property type="entry name" value="3'-5' EXORIBONUCLEASE YHAM"/>
    <property type="match status" value="1"/>
</dbReference>
<dbReference type="GO" id="GO:0016787">
    <property type="term" value="F:hydrolase activity"/>
    <property type="evidence" value="ECO:0007669"/>
    <property type="project" value="UniProtKB-KW"/>
</dbReference>
<organism evidence="3">
    <name type="scientific">candidate division WOR-3 bacterium</name>
    <dbReference type="NCBI Taxonomy" id="2052148"/>
    <lineage>
        <taxon>Bacteria</taxon>
        <taxon>Bacteria division WOR-3</taxon>
    </lineage>
</organism>
<dbReference type="SMART" id="SM00471">
    <property type="entry name" value="HDc"/>
    <property type="match status" value="1"/>
</dbReference>
<dbReference type="InterPro" id="IPR050798">
    <property type="entry name" value="YhaM_exoribonuc/phosphodiest"/>
</dbReference>
<comment type="caution">
    <text evidence="3">The sequence shown here is derived from an EMBL/GenBank/DDBJ whole genome shotgun (WGS) entry which is preliminary data.</text>
</comment>
<proteinExistence type="predicted"/>
<dbReference type="InterPro" id="IPR006674">
    <property type="entry name" value="HD_domain"/>
</dbReference>
<evidence type="ECO:0000256" key="1">
    <source>
        <dbReference type="ARBA" id="ARBA00022801"/>
    </source>
</evidence>
<name>A0A7C3UZM0_UNCW3</name>
<dbReference type="PANTHER" id="PTHR37294">
    <property type="entry name" value="3'-5' EXORIBONUCLEASE YHAM"/>
    <property type="match status" value="1"/>
</dbReference>
<feature type="domain" description="HD" evidence="2">
    <location>
        <begin position="161"/>
        <end position="282"/>
    </location>
</feature>
<dbReference type="AlphaFoldDB" id="A0A7C3UZM0"/>
<gene>
    <name evidence="3" type="ORF">ENX07_07365</name>
</gene>
<dbReference type="Pfam" id="PF01336">
    <property type="entry name" value="tRNA_anti-codon"/>
    <property type="match status" value="1"/>
</dbReference>
<sequence>MKKTFIKDLKKGTEIEDIFFLLSRHQKKTKENKPFLLCQLQDKTGIIIGRLFEGVEQYAEIKEKSFVLVRGRVDEYREELGIVINELKPIGEEEITREDFIRRSEKDLDEMLNEIRRFIDQIDEPFCRQLLVSFFSDTDFLKRFKFAPAAKRAHQAYLGGLLEHTLYLIKICASAKEIYPSDFDFPLLFTACILHDIGKIREYEYDVSIDFSTPGKLIGHIVLGYEMVKEKIEEIKDFPENLKNKLLHLILSSHGEKEYGSPVVPKIPEGIFLHYIDNLDSKMAMVRELKERTKEEGKEWSEYHKLLETEIYFG</sequence>
<dbReference type="SUPFAM" id="SSF109604">
    <property type="entry name" value="HD-domain/PDEase-like"/>
    <property type="match status" value="1"/>
</dbReference>
<protein>
    <submittedName>
        <fullName evidence="3">HD domain-containing protein</fullName>
    </submittedName>
</protein>
<dbReference type="Pfam" id="PF01966">
    <property type="entry name" value="HD"/>
    <property type="match status" value="1"/>
</dbReference>
<dbReference type="EMBL" id="DTMQ01000044">
    <property type="protein sequence ID" value="HGE99866.1"/>
    <property type="molecule type" value="Genomic_DNA"/>
</dbReference>
<keyword evidence="1" id="KW-0378">Hydrolase</keyword>
<dbReference type="CDD" id="cd00077">
    <property type="entry name" value="HDc"/>
    <property type="match status" value="1"/>
</dbReference>
<dbReference type="NCBIfam" id="TIGR00277">
    <property type="entry name" value="HDIG"/>
    <property type="match status" value="1"/>
</dbReference>
<dbReference type="GO" id="GO:0003676">
    <property type="term" value="F:nucleic acid binding"/>
    <property type="evidence" value="ECO:0007669"/>
    <property type="project" value="InterPro"/>
</dbReference>
<dbReference type="PROSITE" id="PS51831">
    <property type="entry name" value="HD"/>
    <property type="match status" value="1"/>
</dbReference>